<evidence type="ECO:0000256" key="6">
    <source>
        <dbReference type="ARBA" id="ARBA00023136"/>
    </source>
</evidence>
<dbReference type="OrthoDB" id="9815445at2"/>
<feature type="transmembrane region" description="Helical" evidence="7">
    <location>
        <begin position="113"/>
        <end position="136"/>
    </location>
</feature>
<dbReference type="PROSITE" id="PS50928">
    <property type="entry name" value="ABC_TM1"/>
    <property type="match status" value="1"/>
</dbReference>
<dbReference type="PANTHER" id="PTHR43744:SF12">
    <property type="entry name" value="ABC TRANSPORTER PERMEASE PROTEIN MG189-RELATED"/>
    <property type="match status" value="1"/>
</dbReference>
<evidence type="ECO:0000313" key="9">
    <source>
        <dbReference type="EMBL" id="TWI39097.1"/>
    </source>
</evidence>
<dbReference type="InterPro" id="IPR000515">
    <property type="entry name" value="MetI-like"/>
</dbReference>
<keyword evidence="10" id="KW-1185">Reference proteome</keyword>
<feature type="transmembrane region" description="Helical" evidence="7">
    <location>
        <begin position="74"/>
        <end position="101"/>
    </location>
</feature>
<feature type="transmembrane region" description="Helical" evidence="7">
    <location>
        <begin position="156"/>
        <end position="177"/>
    </location>
</feature>
<protein>
    <submittedName>
        <fullName evidence="9">Carbohydrate ABC transporter membrane protein 2, CUT1 family (TC 3.A.1.1.-)</fullName>
    </submittedName>
</protein>
<evidence type="ECO:0000256" key="7">
    <source>
        <dbReference type="RuleBase" id="RU363032"/>
    </source>
</evidence>
<dbReference type="Proteomes" id="UP000317122">
    <property type="component" value="Unassembled WGS sequence"/>
</dbReference>
<sequence length="291" mass="32751">MVINPDNYGLRLFVRYLVLCLIALIFIFPLVFMINSSFKPDSQLLADTSSLRAFLPVGDISLDNYFGAFQRAPVGLFVFNSVLVTGMTVVLSLLICSLAAFSFTFLRWKGRDVMLSIVIATLIIPFEIIAIPLLLLVSKLPWIGLNGLELGWLNTYRVQIIPWIADGLTIFLFVQYFKGLPGELIEASRVEGASWWQVYYRVVMPLSGPVLATAAILKFLVMYNQYLWPLIVVQQENHRPVMVGLGYFFQLNVAWGEVMAYLTLITVPVLIFYLFLQRAFIASIASTGVKG</sequence>
<evidence type="ECO:0000256" key="3">
    <source>
        <dbReference type="ARBA" id="ARBA00022475"/>
    </source>
</evidence>
<keyword evidence="4 7" id="KW-0812">Transmembrane</keyword>
<comment type="similarity">
    <text evidence="7">Belongs to the binding-protein-dependent transport system permease family.</text>
</comment>
<evidence type="ECO:0000256" key="5">
    <source>
        <dbReference type="ARBA" id="ARBA00022989"/>
    </source>
</evidence>
<dbReference type="Pfam" id="PF00528">
    <property type="entry name" value="BPD_transp_1"/>
    <property type="match status" value="1"/>
</dbReference>
<accession>A0A562P3Q8</accession>
<dbReference type="GO" id="GO:0055085">
    <property type="term" value="P:transmembrane transport"/>
    <property type="evidence" value="ECO:0007669"/>
    <property type="project" value="InterPro"/>
</dbReference>
<dbReference type="AlphaFoldDB" id="A0A562P3Q8"/>
<name>A0A562P3Q8_9HYPH</name>
<dbReference type="PANTHER" id="PTHR43744">
    <property type="entry name" value="ABC TRANSPORTER PERMEASE PROTEIN MG189-RELATED-RELATED"/>
    <property type="match status" value="1"/>
</dbReference>
<proteinExistence type="inferred from homology"/>
<dbReference type="GO" id="GO:0005886">
    <property type="term" value="C:plasma membrane"/>
    <property type="evidence" value="ECO:0007669"/>
    <property type="project" value="UniProtKB-SubCell"/>
</dbReference>
<feature type="domain" description="ABC transmembrane type-1" evidence="8">
    <location>
        <begin position="78"/>
        <end position="276"/>
    </location>
</feature>
<keyword evidence="2 7" id="KW-0813">Transport</keyword>
<evidence type="ECO:0000313" key="10">
    <source>
        <dbReference type="Proteomes" id="UP000317122"/>
    </source>
</evidence>
<comment type="subcellular location">
    <subcellularLocation>
        <location evidence="1 7">Cell membrane</location>
        <topology evidence="1 7">Multi-pass membrane protein</topology>
    </subcellularLocation>
</comment>
<dbReference type="Gene3D" id="1.10.3720.10">
    <property type="entry name" value="MetI-like"/>
    <property type="match status" value="1"/>
</dbReference>
<dbReference type="RefSeq" id="WP_145716288.1">
    <property type="nucleotide sequence ID" value="NZ_BSPF01000131.1"/>
</dbReference>
<dbReference type="SUPFAM" id="SSF161098">
    <property type="entry name" value="MetI-like"/>
    <property type="match status" value="1"/>
</dbReference>
<keyword evidence="5 7" id="KW-1133">Transmembrane helix</keyword>
<gene>
    <name evidence="9" type="ORF">IQ26_01945</name>
</gene>
<feature type="transmembrane region" description="Helical" evidence="7">
    <location>
        <begin position="198"/>
        <end position="221"/>
    </location>
</feature>
<organism evidence="9 10">
    <name type="scientific">Mesorhizobium tianshanense</name>
    <dbReference type="NCBI Taxonomy" id="39844"/>
    <lineage>
        <taxon>Bacteria</taxon>
        <taxon>Pseudomonadati</taxon>
        <taxon>Pseudomonadota</taxon>
        <taxon>Alphaproteobacteria</taxon>
        <taxon>Hyphomicrobiales</taxon>
        <taxon>Phyllobacteriaceae</taxon>
        <taxon>Mesorhizobium</taxon>
    </lineage>
</organism>
<feature type="transmembrane region" description="Helical" evidence="7">
    <location>
        <begin position="12"/>
        <end position="34"/>
    </location>
</feature>
<feature type="transmembrane region" description="Helical" evidence="7">
    <location>
        <begin position="258"/>
        <end position="276"/>
    </location>
</feature>
<evidence type="ECO:0000256" key="4">
    <source>
        <dbReference type="ARBA" id="ARBA00022692"/>
    </source>
</evidence>
<evidence type="ECO:0000256" key="1">
    <source>
        <dbReference type="ARBA" id="ARBA00004651"/>
    </source>
</evidence>
<dbReference type="InterPro" id="IPR035906">
    <property type="entry name" value="MetI-like_sf"/>
</dbReference>
<evidence type="ECO:0000256" key="2">
    <source>
        <dbReference type="ARBA" id="ARBA00022448"/>
    </source>
</evidence>
<reference evidence="9 10" key="1">
    <citation type="journal article" date="2015" name="Stand. Genomic Sci.">
        <title>Genomic Encyclopedia of Bacterial and Archaeal Type Strains, Phase III: the genomes of soil and plant-associated and newly described type strains.</title>
        <authorList>
            <person name="Whitman W.B."/>
            <person name="Woyke T."/>
            <person name="Klenk H.P."/>
            <person name="Zhou Y."/>
            <person name="Lilburn T.G."/>
            <person name="Beck B.J."/>
            <person name="De Vos P."/>
            <person name="Vandamme P."/>
            <person name="Eisen J.A."/>
            <person name="Garrity G."/>
            <person name="Hugenholtz P."/>
            <person name="Kyrpides N.C."/>
        </authorList>
    </citation>
    <scope>NUCLEOTIDE SEQUENCE [LARGE SCALE GENOMIC DNA]</scope>
    <source>
        <strain evidence="9 10">CGMCC 1.2546</strain>
    </source>
</reference>
<keyword evidence="3" id="KW-1003">Cell membrane</keyword>
<evidence type="ECO:0000259" key="8">
    <source>
        <dbReference type="PROSITE" id="PS50928"/>
    </source>
</evidence>
<dbReference type="CDD" id="cd06261">
    <property type="entry name" value="TM_PBP2"/>
    <property type="match status" value="1"/>
</dbReference>
<keyword evidence="6 7" id="KW-0472">Membrane</keyword>
<dbReference type="EMBL" id="VLKT01000010">
    <property type="protein sequence ID" value="TWI39097.1"/>
    <property type="molecule type" value="Genomic_DNA"/>
</dbReference>
<comment type="caution">
    <text evidence="9">The sequence shown here is derived from an EMBL/GenBank/DDBJ whole genome shotgun (WGS) entry which is preliminary data.</text>
</comment>